<evidence type="ECO:0000256" key="1">
    <source>
        <dbReference type="SAM" id="Phobius"/>
    </source>
</evidence>
<feature type="transmembrane region" description="Helical" evidence="1">
    <location>
        <begin position="89"/>
        <end position="107"/>
    </location>
</feature>
<keyword evidence="1" id="KW-0812">Transmembrane</keyword>
<comment type="caution">
    <text evidence="2">The sequence shown here is derived from an EMBL/GenBank/DDBJ whole genome shotgun (WGS) entry which is preliminary data.</text>
</comment>
<dbReference type="EMBL" id="JBBUTH010000011">
    <property type="protein sequence ID" value="MEK8053500.1"/>
    <property type="molecule type" value="Genomic_DNA"/>
</dbReference>
<dbReference type="Proteomes" id="UP001365405">
    <property type="component" value="Unassembled WGS sequence"/>
</dbReference>
<evidence type="ECO:0000313" key="2">
    <source>
        <dbReference type="EMBL" id="MEK8053500.1"/>
    </source>
</evidence>
<evidence type="ECO:0000313" key="3">
    <source>
        <dbReference type="Proteomes" id="UP001365405"/>
    </source>
</evidence>
<accession>A0ABU9CNU8</accession>
<protein>
    <submittedName>
        <fullName evidence="2">AzlD domain-containing protein</fullName>
    </submittedName>
</protein>
<keyword evidence="1" id="KW-1133">Transmembrane helix</keyword>
<name>A0ABU9CNU8_9BURK</name>
<dbReference type="InterPro" id="IPR008407">
    <property type="entry name" value="Brnchd-chn_aa_trnsp_AzlD"/>
</dbReference>
<gene>
    <name evidence="2" type="ORF">AACH10_24805</name>
</gene>
<sequence length="109" mass="11999">MATWEVIVAIAGLAVITVLTRGFFILPERELPMPDWLREGLRYAPIGALVAVIAPELVMSQGQLISTWRDPRLAGALAATGYYLWRRDMLGTIVAGTATMLIFRLGLGW</sequence>
<dbReference type="RefSeq" id="WP_341413228.1">
    <property type="nucleotide sequence ID" value="NZ_JBBUTH010000011.1"/>
</dbReference>
<dbReference type="Pfam" id="PF05437">
    <property type="entry name" value="AzlD"/>
    <property type="match status" value="1"/>
</dbReference>
<proteinExistence type="predicted"/>
<keyword evidence="3" id="KW-1185">Reference proteome</keyword>
<keyword evidence="1" id="KW-0472">Membrane</keyword>
<organism evidence="2 3">
    <name type="scientific">Pseudaquabacterium inlustre</name>
    <dbReference type="NCBI Taxonomy" id="2984192"/>
    <lineage>
        <taxon>Bacteria</taxon>
        <taxon>Pseudomonadati</taxon>
        <taxon>Pseudomonadota</taxon>
        <taxon>Betaproteobacteria</taxon>
        <taxon>Burkholderiales</taxon>
        <taxon>Sphaerotilaceae</taxon>
        <taxon>Pseudaquabacterium</taxon>
    </lineage>
</organism>
<feature type="transmembrane region" description="Helical" evidence="1">
    <location>
        <begin position="6"/>
        <end position="26"/>
    </location>
</feature>
<reference evidence="2 3" key="1">
    <citation type="submission" date="2024-04" db="EMBL/GenBank/DDBJ databases">
        <title>Novel species of the genus Ideonella isolated from streams.</title>
        <authorList>
            <person name="Lu H."/>
        </authorList>
    </citation>
    <scope>NUCLEOTIDE SEQUENCE [LARGE SCALE GENOMIC DNA]</scope>
    <source>
        <strain evidence="2 3">DXS22W</strain>
    </source>
</reference>